<accession>F4QU73</accession>
<gene>
    <name evidence="2" type="ORF">ABI_47210</name>
</gene>
<evidence type="ECO:0000256" key="1">
    <source>
        <dbReference type="SAM" id="SignalP"/>
    </source>
</evidence>
<protein>
    <submittedName>
        <fullName evidence="2">Sel1 repeat-containing protein</fullName>
    </submittedName>
</protein>
<dbReference type="RefSeq" id="WP_006275495.1">
    <property type="nucleotide sequence ID" value="NZ_GL883081.1"/>
</dbReference>
<dbReference type="OrthoDB" id="9797030at2"/>
<evidence type="ECO:0000313" key="3">
    <source>
        <dbReference type="Proteomes" id="UP000006512"/>
    </source>
</evidence>
<feature type="signal peptide" evidence="1">
    <location>
        <begin position="1"/>
        <end position="24"/>
    </location>
</feature>
<dbReference type="Proteomes" id="UP000006512">
    <property type="component" value="Unassembled WGS sequence"/>
</dbReference>
<dbReference type="STRING" id="715226.ABI_47210"/>
<dbReference type="EMBL" id="GL883081">
    <property type="protein sequence ID" value="EGF89373.1"/>
    <property type="molecule type" value="Genomic_DNA"/>
</dbReference>
<keyword evidence="3" id="KW-1185">Reference proteome</keyword>
<dbReference type="Gene3D" id="1.25.40.10">
    <property type="entry name" value="Tetratricopeptide repeat domain"/>
    <property type="match status" value="1"/>
</dbReference>
<dbReference type="InterPro" id="IPR011990">
    <property type="entry name" value="TPR-like_helical_dom_sf"/>
</dbReference>
<keyword evidence="1" id="KW-0732">Signal</keyword>
<organism evidence="2 3">
    <name type="scientific">Asticcacaulis biprosthecium C19</name>
    <dbReference type="NCBI Taxonomy" id="715226"/>
    <lineage>
        <taxon>Bacteria</taxon>
        <taxon>Pseudomonadati</taxon>
        <taxon>Pseudomonadota</taxon>
        <taxon>Alphaproteobacteria</taxon>
        <taxon>Caulobacterales</taxon>
        <taxon>Caulobacteraceae</taxon>
        <taxon>Asticcacaulis</taxon>
    </lineage>
</organism>
<dbReference type="HOGENOM" id="CLU_1346640_0_0_5"/>
<reference evidence="3" key="1">
    <citation type="submission" date="2011-03" db="EMBL/GenBank/DDBJ databases">
        <title>Draft genome sequence of Brevundimonas diminuta.</title>
        <authorList>
            <person name="Brown P.J.B."/>
            <person name="Buechlein A."/>
            <person name="Hemmerich C."/>
            <person name="Brun Y.V."/>
        </authorList>
    </citation>
    <scope>NUCLEOTIDE SEQUENCE [LARGE SCALE GENOMIC DNA]</scope>
    <source>
        <strain evidence="3">C19</strain>
    </source>
</reference>
<sequence>MRQAFSVICLTTLTLLTTALPLAAQPPQDMAAYEALIAAADKGDAEAAFQVAAALTDSSIVTYDPIKRNAYLDIAVAQNHGEALMMRAMDFEAGNAPIAQDNAQALNHYLRSAKAGFVGAQTVLSIYYETGDLVGAPDLVRACAWIMLAIRSAKAQPDFGAEPGSDQISDLEEARDTYLMELSAEDVKAAEALSYKLLDEIQL</sequence>
<dbReference type="SUPFAM" id="SSF81901">
    <property type="entry name" value="HCP-like"/>
    <property type="match status" value="1"/>
</dbReference>
<evidence type="ECO:0000313" key="2">
    <source>
        <dbReference type="EMBL" id="EGF89373.1"/>
    </source>
</evidence>
<proteinExistence type="predicted"/>
<feature type="chain" id="PRO_5003321124" evidence="1">
    <location>
        <begin position="25"/>
        <end position="203"/>
    </location>
</feature>
<dbReference type="AlphaFoldDB" id="F4QU73"/>
<name>F4QU73_9CAUL</name>